<protein>
    <recommendedName>
        <fullName evidence="20">Histone-lysine N-methyltransferase</fullName>
    </recommendedName>
</protein>
<dbReference type="SUPFAM" id="SSF57903">
    <property type="entry name" value="FYVE/PHD zinc finger"/>
    <property type="match status" value="1"/>
</dbReference>
<dbReference type="InterPro" id="IPR050777">
    <property type="entry name" value="SET2_Histone-Lys_MeTrsfase"/>
</dbReference>
<dbReference type="SMART" id="SM00317">
    <property type="entry name" value="SET"/>
    <property type="match status" value="1"/>
</dbReference>
<evidence type="ECO:0000256" key="10">
    <source>
        <dbReference type="ARBA" id="ARBA00022853"/>
    </source>
</evidence>
<keyword evidence="10" id="KW-0156">Chromatin regulator</keyword>
<evidence type="ECO:0000256" key="11">
    <source>
        <dbReference type="ARBA" id="ARBA00023117"/>
    </source>
</evidence>
<dbReference type="GO" id="GO:0016279">
    <property type="term" value="F:protein-lysine N-methyltransferase activity"/>
    <property type="evidence" value="ECO:0007669"/>
    <property type="project" value="UniProtKB-ARBA"/>
</dbReference>
<dbReference type="PANTHER" id="PTHR22884">
    <property type="entry name" value="SET DOMAIN PROTEINS"/>
    <property type="match status" value="1"/>
</dbReference>
<comment type="subcellular location">
    <subcellularLocation>
        <location evidence="2">Chromosome</location>
    </subcellularLocation>
    <subcellularLocation>
        <location evidence="1">Nucleus</location>
    </subcellularLocation>
</comment>
<dbReference type="EMBL" id="BDSP01000102">
    <property type="protein sequence ID" value="GAX16109.1"/>
    <property type="molecule type" value="Genomic_DNA"/>
</dbReference>
<feature type="compositionally biased region" description="Polar residues" evidence="14">
    <location>
        <begin position="1"/>
        <end position="22"/>
    </location>
</feature>
<dbReference type="SMART" id="SM00508">
    <property type="entry name" value="PostSET"/>
    <property type="match status" value="2"/>
</dbReference>
<dbReference type="GO" id="GO:0005694">
    <property type="term" value="C:chromosome"/>
    <property type="evidence" value="ECO:0007669"/>
    <property type="project" value="UniProtKB-SubCell"/>
</dbReference>
<dbReference type="Proteomes" id="UP000198406">
    <property type="component" value="Unassembled WGS sequence"/>
</dbReference>
<evidence type="ECO:0000259" key="17">
    <source>
        <dbReference type="PROSITE" id="PS50868"/>
    </source>
</evidence>
<evidence type="ECO:0000313" key="19">
    <source>
        <dbReference type="Proteomes" id="UP000198406"/>
    </source>
</evidence>
<feature type="domain" description="SET" evidence="16">
    <location>
        <begin position="1277"/>
        <end position="1396"/>
    </location>
</feature>
<dbReference type="SMART" id="SM00249">
    <property type="entry name" value="PHD"/>
    <property type="match status" value="1"/>
</dbReference>
<evidence type="ECO:0008006" key="20">
    <source>
        <dbReference type="Google" id="ProtNLM"/>
    </source>
</evidence>
<dbReference type="InterPro" id="IPR013083">
    <property type="entry name" value="Znf_RING/FYVE/PHD"/>
</dbReference>
<organism evidence="18 19">
    <name type="scientific">Fistulifera solaris</name>
    <name type="common">Oleaginous diatom</name>
    <dbReference type="NCBI Taxonomy" id="1519565"/>
    <lineage>
        <taxon>Eukaryota</taxon>
        <taxon>Sar</taxon>
        <taxon>Stramenopiles</taxon>
        <taxon>Ochrophyta</taxon>
        <taxon>Bacillariophyta</taxon>
        <taxon>Bacillariophyceae</taxon>
        <taxon>Bacillariophycidae</taxon>
        <taxon>Naviculales</taxon>
        <taxon>Naviculaceae</taxon>
        <taxon>Fistulifera</taxon>
    </lineage>
</organism>
<feature type="domain" description="PHD-type" evidence="15">
    <location>
        <begin position="180"/>
        <end position="232"/>
    </location>
</feature>
<proteinExistence type="predicted"/>
<gene>
    <name evidence="18" type="ORF">FisN_3Hh411</name>
</gene>
<keyword evidence="6" id="KW-0949">S-adenosyl-L-methionine</keyword>
<evidence type="ECO:0000256" key="12">
    <source>
        <dbReference type="ARBA" id="ARBA00023242"/>
    </source>
</evidence>
<reference evidence="18 19" key="1">
    <citation type="journal article" date="2015" name="Plant Cell">
        <title>Oil accumulation by the oleaginous diatom Fistulifera solaris as revealed by the genome and transcriptome.</title>
        <authorList>
            <person name="Tanaka T."/>
            <person name="Maeda Y."/>
            <person name="Veluchamy A."/>
            <person name="Tanaka M."/>
            <person name="Abida H."/>
            <person name="Marechal E."/>
            <person name="Bowler C."/>
            <person name="Muto M."/>
            <person name="Sunaga Y."/>
            <person name="Tanaka M."/>
            <person name="Yoshino T."/>
            <person name="Taniguchi T."/>
            <person name="Fukuda Y."/>
            <person name="Nemoto M."/>
            <person name="Matsumoto M."/>
            <person name="Wong P.S."/>
            <person name="Aburatani S."/>
            <person name="Fujibuchi W."/>
        </authorList>
    </citation>
    <scope>NUCLEOTIDE SEQUENCE [LARGE SCALE GENOMIC DNA]</scope>
    <source>
        <strain evidence="18 19">JPCC DA0580</strain>
    </source>
</reference>
<dbReference type="GO" id="GO:0008270">
    <property type="term" value="F:zinc ion binding"/>
    <property type="evidence" value="ECO:0007669"/>
    <property type="project" value="UniProtKB-KW"/>
</dbReference>
<dbReference type="PROSITE" id="PS50280">
    <property type="entry name" value="SET"/>
    <property type="match status" value="1"/>
</dbReference>
<dbReference type="SUPFAM" id="SSF47370">
    <property type="entry name" value="Bromodomain"/>
    <property type="match status" value="1"/>
</dbReference>
<dbReference type="GO" id="GO:0032259">
    <property type="term" value="P:methylation"/>
    <property type="evidence" value="ECO:0007669"/>
    <property type="project" value="UniProtKB-KW"/>
</dbReference>
<keyword evidence="9" id="KW-0862">Zinc</keyword>
<evidence type="ECO:0000256" key="7">
    <source>
        <dbReference type="ARBA" id="ARBA00022723"/>
    </source>
</evidence>
<dbReference type="PROSITE" id="PS01359">
    <property type="entry name" value="ZF_PHD_1"/>
    <property type="match status" value="1"/>
</dbReference>
<dbReference type="InterPro" id="IPR046341">
    <property type="entry name" value="SET_dom_sf"/>
</dbReference>
<dbReference type="InterPro" id="IPR003616">
    <property type="entry name" value="Post-SET_dom"/>
</dbReference>
<evidence type="ECO:0000256" key="8">
    <source>
        <dbReference type="ARBA" id="ARBA00022771"/>
    </source>
</evidence>
<evidence type="ECO:0000256" key="13">
    <source>
        <dbReference type="PROSITE-ProRule" id="PRU00146"/>
    </source>
</evidence>
<dbReference type="SUPFAM" id="SSF82199">
    <property type="entry name" value="SET domain"/>
    <property type="match status" value="1"/>
</dbReference>
<keyword evidence="7" id="KW-0479">Metal-binding</keyword>
<keyword evidence="3" id="KW-0158">Chromosome</keyword>
<evidence type="ECO:0000256" key="14">
    <source>
        <dbReference type="SAM" id="MobiDB-lite"/>
    </source>
</evidence>
<keyword evidence="19" id="KW-1185">Reference proteome</keyword>
<keyword evidence="4" id="KW-0489">Methyltransferase</keyword>
<dbReference type="OrthoDB" id="308383at2759"/>
<dbReference type="InterPro" id="IPR001214">
    <property type="entry name" value="SET_dom"/>
</dbReference>
<accession>A0A1Z5JQ74</accession>
<keyword evidence="12" id="KW-0539">Nucleus</keyword>
<dbReference type="PROSITE" id="PS50868">
    <property type="entry name" value="POST_SET"/>
    <property type="match status" value="1"/>
</dbReference>
<feature type="domain" description="Post-SET" evidence="17">
    <location>
        <begin position="1413"/>
        <end position="1429"/>
    </location>
</feature>
<feature type="region of interest" description="Disordered" evidence="14">
    <location>
        <begin position="1"/>
        <end position="139"/>
    </location>
</feature>
<feature type="compositionally biased region" description="Polar residues" evidence="14">
    <location>
        <begin position="38"/>
        <end position="48"/>
    </location>
</feature>
<feature type="compositionally biased region" description="Basic residues" evidence="14">
    <location>
        <begin position="374"/>
        <end position="383"/>
    </location>
</feature>
<evidence type="ECO:0000256" key="4">
    <source>
        <dbReference type="ARBA" id="ARBA00022603"/>
    </source>
</evidence>
<evidence type="ECO:0000259" key="15">
    <source>
        <dbReference type="PROSITE" id="PS50016"/>
    </source>
</evidence>
<feature type="compositionally biased region" description="Basic and acidic residues" evidence="14">
    <location>
        <begin position="98"/>
        <end position="111"/>
    </location>
</feature>
<keyword evidence="11" id="KW-0103">Bromodomain</keyword>
<dbReference type="Gene3D" id="3.30.40.10">
    <property type="entry name" value="Zinc/RING finger domain, C3HC4 (zinc finger)"/>
    <property type="match status" value="1"/>
</dbReference>
<evidence type="ECO:0000256" key="6">
    <source>
        <dbReference type="ARBA" id="ARBA00022691"/>
    </source>
</evidence>
<comment type="caution">
    <text evidence="18">The sequence shown here is derived from an EMBL/GenBank/DDBJ whole genome shotgun (WGS) entry which is preliminary data.</text>
</comment>
<feature type="compositionally biased region" description="Basic and acidic residues" evidence="14">
    <location>
        <begin position="326"/>
        <end position="348"/>
    </location>
</feature>
<dbReference type="InterPro" id="IPR011011">
    <property type="entry name" value="Znf_FYVE_PHD"/>
</dbReference>
<keyword evidence="5" id="KW-0808">Transferase</keyword>
<feature type="region of interest" description="Disordered" evidence="14">
    <location>
        <begin position="300"/>
        <end position="400"/>
    </location>
</feature>
<dbReference type="Pfam" id="PF00856">
    <property type="entry name" value="SET"/>
    <property type="match status" value="1"/>
</dbReference>
<dbReference type="Pfam" id="PF00628">
    <property type="entry name" value="PHD"/>
    <property type="match status" value="1"/>
</dbReference>
<evidence type="ECO:0000313" key="18">
    <source>
        <dbReference type="EMBL" id="GAX16109.1"/>
    </source>
</evidence>
<dbReference type="Gene3D" id="2.170.270.10">
    <property type="entry name" value="SET domain"/>
    <property type="match status" value="1"/>
</dbReference>
<dbReference type="InterPro" id="IPR019787">
    <property type="entry name" value="Znf_PHD-finger"/>
</dbReference>
<dbReference type="InterPro" id="IPR019786">
    <property type="entry name" value="Zinc_finger_PHD-type_CS"/>
</dbReference>
<dbReference type="GO" id="GO:0005634">
    <property type="term" value="C:nucleus"/>
    <property type="evidence" value="ECO:0007669"/>
    <property type="project" value="UniProtKB-SubCell"/>
</dbReference>
<evidence type="ECO:0000256" key="5">
    <source>
        <dbReference type="ARBA" id="ARBA00022679"/>
    </source>
</evidence>
<name>A0A1Z5JQ74_FISSO</name>
<dbReference type="GO" id="GO:0140938">
    <property type="term" value="F:histone H3 methyltransferase activity"/>
    <property type="evidence" value="ECO:0007669"/>
    <property type="project" value="UniProtKB-ARBA"/>
</dbReference>
<feature type="compositionally biased region" description="Polar residues" evidence="14">
    <location>
        <begin position="113"/>
        <end position="129"/>
    </location>
</feature>
<dbReference type="InterPro" id="IPR036427">
    <property type="entry name" value="Bromodomain-like_sf"/>
</dbReference>
<evidence type="ECO:0000256" key="1">
    <source>
        <dbReference type="ARBA" id="ARBA00004123"/>
    </source>
</evidence>
<dbReference type="InterPro" id="IPR001965">
    <property type="entry name" value="Znf_PHD"/>
</dbReference>
<sequence>MKGSKVSQSGSTAPRRTQTDASKLQEASLVNKHEKQNQADTLQGQSHIPRNLVLDAVAAETSLQASPEHDAHTEPMGTAGQMNEPEIVNKRGSTRRHTQIDSHQDAPEKKRSSGSVASASPGQRQQGNDSIPPGGSVLYATEEGRNTTTTVKIFLEGSPFTSLIPGDVPEMPQLGNDGNQFWCQVCHEFGDVVCCDGCPRVYHKECIPLDNAARTSLDRDEDPWYCPECIDDSVPTTFSDPDISPSKASLEDSDDGACPFCEDCGKKVEESFAFKTFEKLGNGRCSACQAAVETVGENNLEEENATATRKSRRHCASYPGDNINGDVEKGKDCDIEQDEKESKEEVDGGQRNLRKRRRADSVVSDKQADEVKVKTKKKQKGLKKNRDTNDQENFSINNLNHCGNEDERESFCQEESHFSDLVRATPAFYFYLAENRWKIERVLARKHRTFNRLPKGDERNELVAREAAMWWVKLRPVDHRRYMTMSMRDFEARTVEWKEEKSLREIVDLKAIDEQESNSSDDEIETVVGNGDRKDLNRRKRLDDACVGTKPVADELDDTQNKIAYELLHDLRFGKFPMVEASRDKSTLVMDDHAKSLIPYFEVHGPLSTSIGDECLGCTRGWKHYCHVLGRKLPAVEPRAKLQPPMSSLIATRVGLGLRPRVDRGQMVDEDLVDFELDHIQPISCTPSSDWIKLQSLPLLPSSSLGEALDRFDDVAVFIDDVTTMNSNHFASNGNTKASRASLFICGRCGAYTEDKAGCIRCRRAQLVCNLSKKQPAGFDSTDRTEADGNNLRVQTIMLGRIQGKDGFDDTRSKGEHQVSNRILKSRWAPLTILPPQVLLAPSKTRTFDCDEDEGDEKVIGLDDVDDRDRYAETASIGREDELVPEATIDIAPDEENTLGRCRIRNRQPPTRLLVSSTSNKDYSDPDRQKLMRKRERIDAFKSRCKAISCYGILLASLRRDPLRLVARTVKDQGFTAAFRDFIDIGTIKDNVLDQSYESVGDLVKDIESMCTAIISFYPCQASVCRYAKDIQSALPIAASRTADWMNAVLTAYQMCAGTHDPSSDAESFQSDDQLYEKEPFVELREVWPEAVEMLEDEEALRNQIEACIMRTIENEQAYYGALVVKRIAVAASATLAPNPDSTREHALVVGRDATFDRKLRIFVDNEVTRAGQLIDFHQTPSQKEELILNLLRKMQKRRIERKSHPENICSRCLPFDAIKEIHVQLDERRKRGDNIHHKISISRCESTTGLASTSNRKEALYWSEINDEELAGDVPSCLSVRPSRIHGFGLFADQHFKKGQIVAEYIGEYIEKETVARREEEYFEKSKPSFILRINDEFAIDATTKGGPARFLNHSCLPNCSMNFVKPPCKKCRERIFFVALKDIQIHDEITYDYKPSLALHVDSSSEEDLEKRIPCNCQSINCRGFVNWSIPERILL</sequence>
<feature type="compositionally biased region" description="Polar residues" evidence="14">
    <location>
        <begin position="391"/>
        <end position="400"/>
    </location>
</feature>
<evidence type="ECO:0000256" key="2">
    <source>
        <dbReference type="ARBA" id="ARBA00004286"/>
    </source>
</evidence>
<evidence type="ECO:0000256" key="3">
    <source>
        <dbReference type="ARBA" id="ARBA00022454"/>
    </source>
</evidence>
<evidence type="ECO:0000259" key="16">
    <source>
        <dbReference type="PROSITE" id="PS50280"/>
    </source>
</evidence>
<evidence type="ECO:0000256" key="9">
    <source>
        <dbReference type="ARBA" id="ARBA00022833"/>
    </source>
</evidence>
<keyword evidence="8 13" id="KW-0863">Zinc-finger</keyword>
<dbReference type="PROSITE" id="PS50016">
    <property type="entry name" value="ZF_PHD_2"/>
    <property type="match status" value="1"/>
</dbReference>
<dbReference type="InParanoid" id="A0A1Z5JQ74"/>